<dbReference type="InterPro" id="IPR029069">
    <property type="entry name" value="HotDog_dom_sf"/>
</dbReference>
<proteinExistence type="inferred from homology"/>
<organism evidence="5 6">
    <name type="scientific">Sphingobacterium corticis</name>
    <dbReference type="NCBI Taxonomy" id="1812823"/>
    <lineage>
        <taxon>Bacteria</taxon>
        <taxon>Pseudomonadati</taxon>
        <taxon>Bacteroidota</taxon>
        <taxon>Sphingobacteriia</taxon>
        <taxon>Sphingobacteriales</taxon>
        <taxon>Sphingobacteriaceae</taxon>
        <taxon>Sphingobacterium</taxon>
    </lineage>
</organism>
<dbReference type="CDD" id="cd03442">
    <property type="entry name" value="BFIT_BACH"/>
    <property type="match status" value="1"/>
</dbReference>
<dbReference type="SUPFAM" id="SSF54637">
    <property type="entry name" value="Thioesterase/thiol ester dehydrase-isomerase"/>
    <property type="match status" value="1"/>
</dbReference>
<keyword evidence="2 3" id="KW-0378">Hydrolase</keyword>
<dbReference type="GO" id="GO:0047617">
    <property type="term" value="F:fatty acyl-CoA hydrolase activity"/>
    <property type="evidence" value="ECO:0007669"/>
    <property type="project" value="UniProtKB-EC"/>
</dbReference>
<comment type="similarity">
    <text evidence="1">Belongs to the acyl coenzyme A hydrolase family.</text>
</comment>
<evidence type="ECO:0000256" key="3">
    <source>
        <dbReference type="PROSITE-ProRule" id="PRU01106"/>
    </source>
</evidence>
<keyword evidence="6" id="KW-1185">Reference proteome</keyword>
<dbReference type="RefSeq" id="WP_380866768.1">
    <property type="nucleotide sequence ID" value="NZ_JBHUMA010000004.1"/>
</dbReference>
<dbReference type="PANTHER" id="PTHR11049">
    <property type="entry name" value="ACYL COENZYME A THIOESTER HYDROLASE"/>
    <property type="match status" value="1"/>
</dbReference>
<sequence>MDTIQTPEQKSTVTIAERIDQSETRVCITVFPYVTNHHDTLFGGKALAIMDEVSFMAATRFCRKRLVTVSTDKIDFNKAIPAGSIVEAVGRVEKVGNTSVKVRVQIFLESMYEDGRELAIQGSFTFVALDDDKNPIPVLQGLDVEG</sequence>
<dbReference type="InterPro" id="IPR040170">
    <property type="entry name" value="Cytosol_ACT"/>
</dbReference>
<dbReference type="EC" id="3.1.2.20" evidence="5"/>
<protein>
    <submittedName>
        <fullName evidence="5">Acyl-CoA thioesterase</fullName>
        <ecNumber evidence="5">3.1.2.20</ecNumber>
    </submittedName>
</protein>
<dbReference type="InterPro" id="IPR033120">
    <property type="entry name" value="HOTDOG_ACOT"/>
</dbReference>
<evidence type="ECO:0000259" key="4">
    <source>
        <dbReference type="PROSITE" id="PS51770"/>
    </source>
</evidence>
<dbReference type="EMBL" id="JBHUMA010000004">
    <property type="protein sequence ID" value="MFD2597540.1"/>
    <property type="molecule type" value="Genomic_DNA"/>
</dbReference>
<reference evidence="6" key="1">
    <citation type="journal article" date="2019" name="Int. J. Syst. Evol. Microbiol.">
        <title>The Global Catalogue of Microorganisms (GCM) 10K type strain sequencing project: providing services to taxonomists for standard genome sequencing and annotation.</title>
        <authorList>
            <consortium name="The Broad Institute Genomics Platform"/>
            <consortium name="The Broad Institute Genome Sequencing Center for Infectious Disease"/>
            <person name="Wu L."/>
            <person name="Ma J."/>
        </authorList>
    </citation>
    <scope>NUCLEOTIDE SEQUENCE [LARGE SCALE GENOMIC DNA]</scope>
    <source>
        <strain evidence="6">KCTC 42248</strain>
    </source>
</reference>
<name>A0ABW5NGK7_9SPHI</name>
<comment type="caution">
    <text evidence="5">The sequence shown here is derived from an EMBL/GenBank/DDBJ whole genome shotgun (WGS) entry which is preliminary data.</text>
</comment>
<dbReference type="Proteomes" id="UP001597393">
    <property type="component" value="Unassembled WGS sequence"/>
</dbReference>
<dbReference type="PANTHER" id="PTHR11049:SF24">
    <property type="entry name" value="CYTOSOLIC ACYL COENZYME A THIOESTER HYDROLASE"/>
    <property type="match status" value="1"/>
</dbReference>
<evidence type="ECO:0000256" key="1">
    <source>
        <dbReference type="ARBA" id="ARBA00010458"/>
    </source>
</evidence>
<feature type="domain" description="HotDog ACOT-type" evidence="4">
    <location>
        <begin position="20"/>
        <end position="132"/>
    </location>
</feature>
<accession>A0ABW5NGK7</accession>
<evidence type="ECO:0000256" key="2">
    <source>
        <dbReference type="ARBA" id="ARBA00022801"/>
    </source>
</evidence>
<dbReference type="Pfam" id="PF03061">
    <property type="entry name" value="4HBT"/>
    <property type="match status" value="1"/>
</dbReference>
<dbReference type="PROSITE" id="PS51770">
    <property type="entry name" value="HOTDOG_ACOT"/>
    <property type="match status" value="1"/>
</dbReference>
<dbReference type="InterPro" id="IPR006683">
    <property type="entry name" value="Thioestr_dom"/>
</dbReference>
<evidence type="ECO:0000313" key="5">
    <source>
        <dbReference type="EMBL" id="MFD2597540.1"/>
    </source>
</evidence>
<gene>
    <name evidence="5" type="ORF">ACFSQ3_01145</name>
</gene>
<dbReference type="Gene3D" id="3.10.129.10">
    <property type="entry name" value="Hotdog Thioesterase"/>
    <property type="match status" value="1"/>
</dbReference>
<evidence type="ECO:0000313" key="6">
    <source>
        <dbReference type="Proteomes" id="UP001597393"/>
    </source>
</evidence>